<dbReference type="EMBL" id="ASPP01032994">
    <property type="protein sequence ID" value="ETO03547.1"/>
    <property type="molecule type" value="Genomic_DNA"/>
</dbReference>
<feature type="non-terminal residue" evidence="5">
    <location>
        <position position="1"/>
    </location>
</feature>
<dbReference type="InterPro" id="IPR019775">
    <property type="entry name" value="WD40_repeat_CS"/>
</dbReference>
<dbReference type="SMART" id="SM00320">
    <property type="entry name" value="WD40"/>
    <property type="match status" value="7"/>
</dbReference>
<dbReference type="SUPFAM" id="SSF50978">
    <property type="entry name" value="WD40 repeat-like"/>
    <property type="match status" value="1"/>
</dbReference>
<feature type="region of interest" description="Disordered" evidence="4">
    <location>
        <begin position="115"/>
        <end position="136"/>
    </location>
</feature>
<dbReference type="Proteomes" id="UP000023152">
    <property type="component" value="Unassembled WGS sequence"/>
</dbReference>
<dbReference type="PANTHER" id="PTHR19879:SF9">
    <property type="entry name" value="TRANSCRIPTION INITIATION FACTOR TFIID SUBUNIT 5"/>
    <property type="match status" value="1"/>
</dbReference>
<feature type="repeat" description="WD" evidence="3">
    <location>
        <begin position="455"/>
        <end position="497"/>
    </location>
</feature>
<dbReference type="OMA" id="NINIHEE"/>
<keyword evidence="5" id="KW-0723">Serine/threonine-protein kinase</keyword>
<organism evidence="5 6">
    <name type="scientific">Reticulomyxa filosa</name>
    <dbReference type="NCBI Taxonomy" id="46433"/>
    <lineage>
        <taxon>Eukaryota</taxon>
        <taxon>Sar</taxon>
        <taxon>Rhizaria</taxon>
        <taxon>Retaria</taxon>
        <taxon>Foraminifera</taxon>
        <taxon>Monothalamids</taxon>
        <taxon>Reticulomyxidae</taxon>
        <taxon>Reticulomyxa</taxon>
    </lineage>
</organism>
<keyword evidence="1 3" id="KW-0853">WD repeat</keyword>
<sequence length="704" mass="80457">KKKKAENEKETFSSTGCYNKEWISLTNKLQKLETVTCRVCNQIANNAVELQCGEDESVEHAYLYGEECLQTYLKQNDGKCPIHQRNCFNHSKSKTVRKMVSELLVICPRQYDLNKKQPSEGTNSGEKEEQENGTDWNLKNQCNYRGAIKEMKGHLDKSCQLISIKQLVSLEVQNQLSAVNEQIKKLQQDLQSSQNTIKELQSQLEKVQIKEELKEKQPKSENENENENENESDNKKFQQFDVSFFFFFFFVFKRFFLQLKLENEKLKLGNEKLKLERELNGKKQSEEISKIQDDYSILKQQQNAILTELENLKKKVELKNSENKITRGNDSEDGKENSTDNDVSNANSRPHTGTSSAFKLLKTFTGHTAAVYSIDYSAFGGQFLCSGSYDKTVRIWDVETSKQIQLFSDHSSHVTGAKFSPYHYHYNRRNVICSSSDDKTIRFWDVKDKQPLKVFNEHTGAVCSIAFSPFDGRHLCSGSFDKTIRLWDVETFKLLYVFKGHTDAVCCLDFSPSQGNKNNGVSMSCSPGRTFCSGSYDKIIRIWDIETNRELTEFKGHGFAVSSVKYGSNELKNIGGANTILSGSWDHTVRLWDARSSQQTHVFNGHKDWVYVVEYSPLVANNSKIGGGNVICSGSKDNTIRFWDIRSSKTLDVIKIDEGENGMRCLKFLSPKTKEVKRKSNDERNGSIHLCCGSDKGPIRVWEQ</sequence>
<evidence type="ECO:0000256" key="4">
    <source>
        <dbReference type="SAM" id="MobiDB-lite"/>
    </source>
</evidence>
<feature type="repeat" description="WD" evidence="3">
    <location>
        <begin position="364"/>
        <end position="406"/>
    </location>
</feature>
<dbReference type="PROSITE" id="PS50082">
    <property type="entry name" value="WD_REPEATS_2"/>
    <property type="match status" value="6"/>
</dbReference>
<feature type="compositionally biased region" description="Basic and acidic residues" evidence="4">
    <location>
        <begin position="212"/>
        <end position="222"/>
    </location>
</feature>
<keyword evidence="5" id="KW-0808">Transferase</keyword>
<feature type="repeat" description="WD" evidence="3">
    <location>
        <begin position="498"/>
        <end position="553"/>
    </location>
</feature>
<dbReference type="InterPro" id="IPR020472">
    <property type="entry name" value="WD40_PAC1"/>
</dbReference>
<dbReference type="InterPro" id="IPR036322">
    <property type="entry name" value="WD40_repeat_dom_sf"/>
</dbReference>
<evidence type="ECO:0000313" key="6">
    <source>
        <dbReference type="Proteomes" id="UP000023152"/>
    </source>
</evidence>
<dbReference type="Pfam" id="PF00400">
    <property type="entry name" value="WD40"/>
    <property type="match status" value="6"/>
</dbReference>
<feature type="region of interest" description="Disordered" evidence="4">
    <location>
        <begin position="323"/>
        <end position="352"/>
    </location>
</feature>
<feature type="compositionally biased region" description="Polar residues" evidence="4">
    <location>
        <begin position="340"/>
        <end position="352"/>
    </location>
</feature>
<reference evidence="5 6" key="1">
    <citation type="journal article" date="2013" name="Curr. Biol.">
        <title>The Genome of the Foraminiferan Reticulomyxa filosa.</title>
        <authorList>
            <person name="Glockner G."/>
            <person name="Hulsmann N."/>
            <person name="Schleicher M."/>
            <person name="Noegel A.A."/>
            <person name="Eichinger L."/>
            <person name="Gallinger C."/>
            <person name="Pawlowski J."/>
            <person name="Sierra R."/>
            <person name="Euteneuer U."/>
            <person name="Pillet L."/>
            <person name="Moustafa A."/>
            <person name="Platzer M."/>
            <person name="Groth M."/>
            <person name="Szafranski K."/>
            <person name="Schliwa M."/>
        </authorList>
    </citation>
    <scope>NUCLEOTIDE SEQUENCE [LARGE SCALE GENOMIC DNA]</scope>
</reference>
<dbReference type="PANTHER" id="PTHR19879">
    <property type="entry name" value="TRANSCRIPTION INITIATION FACTOR TFIID"/>
    <property type="match status" value="1"/>
</dbReference>
<evidence type="ECO:0000313" key="5">
    <source>
        <dbReference type="EMBL" id="ETO03547.1"/>
    </source>
</evidence>
<feature type="repeat" description="WD" evidence="3">
    <location>
        <begin position="407"/>
        <end position="454"/>
    </location>
</feature>
<dbReference type="InterPro" id="IPR013083">
    <property type="entry name" value="Znf_RING/FYVE/PHD"/>
</dbReference>
<dbReference type="InterPro" id="IPR015943">
    <property type="entry name" value="WD40/YVTN_repeat-like_dom_sf"/>
</dbReference>
<keyword evidence="2" id="KW-0677">Repeat</keyword>
<dbReference type="PROSITE" id="PS50294">
    <property type="entry name" value="WD_REPEATS_REGION"/>
    <property type="match status" value="5"/>
</dbReference>
<gene>
    <name evidence="5" type="ORF">RFI_33856</name>
</gene>
<name>X6LQX4_RETFI</name>
<accession>X6LQX4</accession>
<dbReference type="AlphaFoldDB" id="X6LQX4"/>
<feature type="repeat" description="WD" evidence="3">
    <location>
        <begin position="603"/>
        <end position="653"/>
    </location>
</feature>
<feature type="compositionally biased region" description="Basic and acidic residues" evidence="4">
    <location>
        <begin position="323"/>
        <end position="338"/>
    </location>
</feature>
<evidence type="ECO:0000256" key="2">
    <source>
        <dbReference type="ARBA" id="ARBA00022737"/>
    </source>
</evidence>
<dbReference type="PROSITE" id="PS00678">
    <property type="entry name" value="WD_REPEATS_1"/>
    <property type="match status" value="5"/>
</dbReference>
<feature type="region of interest" description="Disordered" evidence="4">
    <location>
        <begin position="212"/>
        <end position="233"/>
    </location>
</feature>
<dbReference type="CDD" id="cd00200">
    <property type="entry name" value="WD40"/>
    <property type="match status" value="1"/>
</dbReference>
<keyword evidence="5" id="KW-0418">Kinase</keyword>
<dbReference type="GO" id="GO:0004674">
    <property type="term" value="F:protein serine/threonine kinase activity"/>
    <property type="evidence" value="ECO:0007669"/>
    <property type="project" value="UniProtKB-KW"/>
</dbReference>
<comment type="caution">
    <text evidence="5">The sequence shown here is derived from an EMBL/GenBank/DDBJ whole genome shotgun (WGS) entry which is preliminary data.</text>
</comment>
<evidence type="ECO:0000256" key="3">
    <source>
        <dbReference type="PROSITE-ProRule" id="PRU00221"/>
    </source>
</evidence>
<dbReference type="Gene3D" id="2.130.10.10">
    <property type="entry name" value="YVTN repeat-like/Quinoprotein amine dehydrogenase"/>
    <property type="match status" value="3"/>
</dbReference>
<keyword evidence="6" id="KW-1185">Reference proteome</keyword>
<feature type="repeat" description="WD" evidence="3">
    <location>
        <begin position="554"/>
        <end position="602"/>
    </location>
</feature>
<dbReference type="PRINTS" id="PR00320">
    <property type="entry name" value="GPROTEINBRPT"/>
</dbReference>
<protein>
    <submittedName>
        <fullName evidence="5">Serine/Threonine protein kinase</fullName>
    </submittedName>
</protein>
<proteinExistence type="predicted"/>
<dbReference type="Gene3D" id="3.30.40.10">
    <property type="entry name" value="Zinc/RING finger domain, C3HC4 (zinc finger)"/>
    <property type="match status" value="1"/>
</dbReference>
<evidence type="ECO:0000256" key="1">
    <source>
        <dbReference type="ARBA" id="ARBA00022574"/>
    </source>
</evidence>
<dbReference type="InterPro" id="IPR001680">
    <property type="entry name" value="WD40_rpt"/>
</dbReference>